<evidence type="ECO:0000313" key="3">
    <source>
        <dbReference type="Proteomes" id="UP000009097"/>
    </source>
</evidence>
<evidence type="ECO:0000313" key="2">
    <source>
        <dbReference type="EMBL" id="KNB11812.1"/>
    </source>
</evidence>
<feature type="region of interest" description="Disordered" evidence="1">
    <location>
        <begin position="133"/>
        <end position="198"/>
    </location>
</feature>
<name>A0A0J9WR29_FUSO4</name>
<evidence type="ECO:0000256" key="1">
    <source>
        <dbReference type="SAM" id="MobiDB-lite"/>
    </source>
</evidence>
<accession>A0A0J9WR29</accession>
<sequence length="278" mass="31906">METHSSYSGVTASTKTWNSDTDSDPVFRDPTYRLQRCKSTVISVIFSLYNQGYEGRAVLQKDELLFRGYHNPVMRDRTSTPDEIEFWKDKDQYLTEELRRIELKKGKNKSPKSRMAGLVTDRIYNWITTPAEQVAHNDGPDANPERPQRLQSQTAQRDEIRGLHSQRVQRLKSRAKPGEKLPAEQGMHGQTSERGTVPTSYIASPCQTIEPERLRQDNRRVEQLKPGAKQMSPPATSRLLRSNVSDVRCKKPALSPRHEARRSRRLAKKTAEYGMLIN</sequence>
<dbReference type="GeneID" id="28961271"/>
<gene>
    <name evidence="2" type="ORF">FOXG_20565</name>
</gene>
<reference evidence="2" key="1">
    <citation type="submission" date="2007-04" db="EMBL/GenBank/DDBJ databases">
        <authorList>
            <consortium name="The Broad Institute Genome Sequencing Platform"/>
            <person name="Birren B."/>
            <person name="Lander E."/>
            <person name="Galagan J."/>
            <person name="Nusbaum C."/>
            <person name="Devon K."/>
            <person name="Ma L.-J."/>
            <person name="Jaffe D."/>
            <person name="Butler J."/>
            <person name="Alvarez P."/>
            <person name="Gnerre S."/>
            <person name="Grabherr M."/>
            <person name="Kleber M."/>
            <person name="Mauceli E."/>
            <person name="Brockman W."/>
            <person name="MacCallum I.A."/>
            <person name="Young S."/>
            <person name="LaButti K."/>
            <person name="DeCaprio D."/>
            <person name="Crawford M."/>
            <person name="Koehrsen M."/>
            <person name="Engels R."/>
            <person name="Montgomery P."/>
            <person name="Pearson M."/>
            <person name="Howarth C."/>
            <person name="Larson L."/>
            <person name="White J."/>
            <person name="O'Leary S."/>
            <person name="Kodira C."/>
            <person name="Zeng Q."/>
            <person name="Yandava C."/>
            <person name="Alvarado L."/>
            <person name="Kistler C."/>
            <person name="Shim W.-B."/>
            <person name="Kang S."/>
            <person name="Woloshuk C."/>
        </authorList>
    </citation>
    <scope>NUCLEOTIDE SEQUENCE</scope>
    <source>
        <strain evidence="2">4287</strain>
    </source>
</reference>
<proteinExistence type="predicted"/>
<feature type="compositionally biased region" description="Polar residues" evidence="1">
    <location>
        <begin position="1"/>
        <end position="20"/>
    </location>
</feature>
<dbReference type="Proteomes" id="UP000009097">
    <property type="component" value="Unassembled WGS sequence"/>
</dbReference>
<feature type="compositionally biased region" description="Polar residues" evidence="1">
    <location>
        <begin position="188"/>
        <end position="198"/>
    </location>
</feature>
<organism evidence="2 3">
    <name type="scientific">Fusarium oxysporum f. sp. lycopersici (strain 4287 / CBS 123668 / FGSC 9935 / NRRL 34936)</name>
    <name type="common">Fusarium vascular wilt of tomato</name>
    <dbReference type="NCBI Taxonomy" id="426428"/>
    <lineage>
        <taxon>Eukaryota</taxon>
        <taxon>Fungi</taxon>
        <taxon>Dikarya</taxon>
        <taxon>Ascomycota</taxon>
        <taxon>Pezizomycotina</taxon>
        <taxon>Sordariomycetes</taxon>
        <taxon>Hypocreomycetidae</taxon>
        <taxon>Hypocreales</taxon>
        <taxon>Nectriaceae</taxon>
        <taxon>Fusarium</taxon>
        <taxon>Fusarium oxysporum species complex</taxon>
    </lineage>
</organism>
<dbReference type="OrthoDB" id="5105636at2759"/>
<reference evidence="2" key="2">
    <citation type="journal article" date="2010" name="Nature">
        <title>Comparative genomics reveals mobile pathogenicity chromosomes in Fusarium.</title>
        <authorList>
            <person name="Ma L.J."/>
            <person name="van der Does H.C."/>
            <person name="Borkovich K.A."/>
            <person name="Coleman J.J."/>
            <person name="Daboussi M.J."/>
            <person name="Di Pietro A."/>
            <person name="Dufresne M."/>
            <person name="Freitag M."/>
            <person name="Grabherr M."/>
            <person name="Henrissat B."/>
            <person name="Houterman P.M."/>
            <person name="Kang S."/>
            <person name="Shim W.B."/>
            <person name="Woloshuk C."/>
            <person name="Xie X."/>
            <person name="Xu J.R."/>
            <person name="Antoniw J."/>
            <person name="Baker S.E."/>
            <person name="Bluhm B.H."/>
            <person name="Breakspear A."/>
            <person name="Brown D.W."/>
            <person name="Butchko R.A."/>
            <person name="Chapman S."/>
            <person name="Coulson R."/>
            <person name="Coutinho P.M."/>
            <person name="Danchin E.G."/>
            <person name="Diener A."/>
            <person name="Gale L.R."/>
            <person name="Gardiner D.M."/>
            <person name="Goff S."/>
            <person name="Hammond-Kosack K.E."/>
            <person name="Hilburn K."/>
            <person name="Hua-Van A."/>
            <person name="Jonkers W."/>
            <person name="Kazan K."/>
            <person name="Kodira C.D."/>
            <person name="Koehrsen M."/>
            <person name="Kumar L."/>
            <person name="Lee Y.H."/>
            <person name="Li L."/>
            <person name="Manners J.M."/>
            <person name="Miranda-Saavedra D."/>
            <person name="Mukherjee M."/>
            <person name="Park G."/>
            <person name="Park J."/>
            <person name="Park S.Y."/>
            <person name="Proctor R.H."/>
            <person name="Regev A."/>
            <person name="Ruiz-Roldan M.C."/>
            <person name="Sain D."/>
            <person name="Sakthikumar S."/>
            <person name="Sykes S."/>
            <person name="Schwartz D.C."/>
            <person name="Turgeon B.G."/>
            <person name="Wapinski I."/>
            <person name="Yoder O."/>
            <person name="Young S."/>
            <person name="Zeng Q."/>
            <person name="Zhou S."/>
            <person name="Galagan J."/>
            <person name="Cuomo C.A."/>
            <person name="Kistler H.C."/>
            <person name="Rep M."/>
        </authorList>
    </citation>
    <scope>NUCLEOTIDE SEQUENCE [LARGE SCALE GENOMIC DNA]</scope>
    <source>
        <strain evidence="2">4287</strain>
    </source>
</reference>
<protein>
    <submittedName>
        <fullName evidence="2">Uncharacterized protein</fullName>
    </submittedName>
</protein>
<dbReference type="KEGG" id="fox:FOXG_20565"/>
<dbReference type="RefSeq" id="XP_018249857.1">
    <property type="nucleotide sequence ID" value="XM_018400844.1"/>
</dbReference>
<dbReference type="AlphaFoldDB" id="A0A0J9WR29"/>
<dbReference type="VEuPathDB" id="FungiDB:FOXG_20565"/>
<feature type="region of interest" description="Disordered" evidence="1">
    <location>
        <begin position="1"/>
        <end position="22"/>
    </location>
</feature>
<dbReference type="EMBL" id="DS231710">
    <property type="protein sequence ID" value="KNB11812.1"/>
    <property type="molecule type" value="Genomic_DNA"/>
</dbReference>